<sequence length="450" mass="52271">MKDFNKDLPLEKKTFTIEVNGTKKDVPGIDRLWISLEKRNFSKYVAHPTPVDGNFLMGEKETWLELAGFVIEDLEWLLQQKHHIFWSHMIFSKEAQQLLVTFLQEAPPYYLRSEFPKDEKMEKALKKIEHLVFLVFVRLSTVKESETDFVINLGTLLYENYVFTVPILLDICLIYGMENRQLVVNMLDNVISVAPQYLDDFKEVVPHFVHVFSIVRDKFESNQALTDKFSTNWKEIKDLILHLYDSVATINLFLDIYSSGSKLFRNDSFAYEVSSFYSIVIPKIYSYVKKNNCDLVKSWNLKEKINEIRLNLLSIMRNVFCGIVNDVLSDCESKAEYANEYLTQIMNVLQEPLFLSDYNSIYPIENDLRLLNDMCPDVDPEAFAYVSEAIAPLNKPREAPRREEVTGVKAGVTHHRSEGHSAAFGGRVRRGVHPPLQLQHRAGDRRHTRE</sequence>
<proteinExistence type="predicted"/>
<dbReference type="GO" id="GO:0043130">
    <property type="term" value="F:ubiquitin binding"/>
    <property type="evidence" value="ECO:0007669"/>
    <property type="project" value="TreeGrafter"/>
</dbReference>
<dbReference type="InterPro" id="IPR052586">
    <property type="entry name" value="ASCC2"/>
</dbReference>
<evidence type="ECO:0000256" key="1">
    <source>
        <dbReference type="SAM" id="MobiDB-lite"/>
    </source>
</evidence>
<dbReference type="PANTHER" id="PTHR21494:SF0">
    <property type="entry name" value="ACTIVATING SIGNAL COINTEGRATOR 1 COMPLEX SUBUNIT 2"/>
    <property type="match status" value="1"/>
</dbReference>
<feature type="region of interest" description="Disordered" evidence="1">
    <location>
        <begin position="413"/>
        <end position="450"/>
    </location>
</feature>
<gene>
    <name evidence="2" type="ORF">PYX00_010244</name>
</gene>
<name>A0AAW2HFA7_9NEOP</name>
<evidence type="ECO:0000313" key="2">
    <source>
        <dbReference type="EMBL" id="KAL0268218.1"/>
    </source>
</evidence>
<accession>A0AAW2HFA7</accession>
<dbReference type="PANTHER" id="PTHR21494">
    <property type="entry name" value="ACTIVATING SIGNAL COINTEGRATOR 1 COMPLEX SUBUNIT 2 ASC-1 COMPLEX SUBUNIT P100"/>
    <property type="match status" value="1"/>
</dbReference>
<feature type="compositionally biased region" description="Basic and acidic residues" evidence="1">
    <location>
        <begin position="441"/>
        <end position="450"/>
    </location>
</feature>
<organism evidence="2">
    <name type="scientific">Menopon gallinae</name>
    <name type="common">poultry shaft louse</name>
    <dbReference type="NCBI Taxonomy" id="328185"/>
    <lineage>
        <taxon>Eukaryota</taxon>
        <taxon>Metazoa</taxon>
        <taxon>Ecdysozoa</taxon>
        <taxon>Arthropoda</taxon>
        <taxon>Hexapoda</taxon>
        <taxon>Insecta</taxon>
        <taxon>Pterygota</taxon>
        <taxon>Neoptera</taxon>
        <taxon>Paraneoptera</taxon>
        <taxon>Psocodea</taxon>
        <taxon>Troctomorpha</taxon>
        <taxon>Phthiraptera</taxon>
        <taxon>Amblycera</taxon>
        <taxon>Menoponidae</taxon>
        <taxon>Menopon</taxon>
    </lineage>
</organism>
<dbReference type="GO" id="GO:0006355">
    <property type="term" value="P:regulation of DNA-templated transcription"/>
    <property type="evidence" value="ECO:0007669"/>
    <property type="project" value="TreeGrafter"/>
</dbReference>
<dbReference type="EMBL" id="JARGDH010000005">
    <property type="protein sequence ID" value="KAL0268218.1"/>
    <property type="molecule type" value="Genomic_DNA"/>
</dbReference>
<comment type="caution">
    <text evidence="2">The sequence shown here is derived from an EMBL/GenBank/DDBJ whole genome shotgun (WGS) entry which is preliminary data.</text>
</comment>
<reference evidence="2" key="1">
    <citation type="journal article" date="2024" name="Gigascience">
        <title>Chromosome-level genome of the poultry shaft louse Menopon gallinae provides insight into the host-switching and adaptive evolution of parasitic lice.</title>
        <authorList>
            <person name="Xu Y."/>
            <person name="Ma L."/>
            <person name="Liu S."/>
            <person name="Liang Y."/>
            <person name="Liu Q."/>
            <person name="He Z."/>
            <person name="Tian L."/>
            <person name="Duan Y."/>
            <person name="Cai W."/>
            <person name="Li H."/>
            <person name="Song F."/>
        </authorList>
    </citation>
    <scope>NUCLEOTIDE SEQUENCE</scope>
    <source>
        <strain evidence="2">Cailab_2023a</strain>
    </source>
</reference>
<protein>
    <submittedName>
        <fullName evidence="2">Uncharacterized protein</fullName>
    </submittedName>
</protein>
<dbReference type="AlphaFoldDB" id="A0AAW2HFA7"/>